<dbReference type="Pfam" id="PF08125">
    <property type="entry name" value="Mannitol_dh_C"/>
    <property type="match status" value="1"/>
</dbReference>
<name>A0A0C9QE45_LACPA</name>
<comment type="caution">
    <text evidence="6">The sequence shown here is derived from an EMBL/GenBank/DDBJ whole genome shotgun (WGS) entry which is preliminary data.</text>
</comment>
<dbReference type="InterPro" id="IPR013328">
    <property type="entry name" value="6PGD_dom2"/>
</dbReference>
<gene>
    <name evidence="6" type="ORF">LC0644_2641</name>
</gene>
<evidence type="ECO:0000259" key="5">
    <source>
        <dbReference type="Pfam" id="PF08125"/>
    </source>
</evidence>
<keyword evidence="2" id="KW-0520">NAD</keyword>
<evidence type="ECO:0000313" key="6">
    <source>
        <dbReference type="EMBL" id="GAN38052.1"/>
    </source>
</evidence>
<evidence type="ECO:0000256" key="1">
    <source>
        <dbReference type="ARBA" id="ARBA00023002"/>
    </source>
</evidence>
<organism evidence="6 7">
    <name type="scientific">Lacticaseibacillus paracasei NRIC 0644</name>
    <dbReference type="NCBI Taxonomy" id="1435038"/>
    <lineage>
        <taxon>Bacteria</taxon>
        <taxon>Bacillati</taxon>
        <taxon>Bacillota</taxon>
        <taxon>Bacilli</taxon>
        <taxon>Lactobacillales</taxon>
        <taxon>Lactobacillaceae</taxon>
        <taxon>Lacticaseibacillus</taxon>
    </lineage>
</organism>
<dbReference type="AlphaFoldDB" id="A0A0C9QE45"/>
<dbReference type="InterPro" id="IPR013118">
    <property type="entry name" value="Mannitol_DH_C"/>
</dbReference>
<sequence>MKNVLIVGAGRLGKGFVGETFFNAGWHITFLDKDPRVIDELNKTKTYDVTVHTTEEVFTHTISNFDAYLIDDQQSVIDSFLKTDLVMLPLYPVDFEDAAKALAIGFNRQYELDPSAKKTLICLTNRNHIIDRITNYFRDSLANDDVRAWFDQNVVVRDSIVRRSTDAVTAYATHIETTAVSSLIIEGPVYSDFSDVKWLDVRKNVEMLKDIKVFLINGPHATTAYYGHWRGHENIPDAEEDPEVEKLVNGVHDATVQAVLYEYPVTRDDIRELEFLPAAKDEMVDSIFRVAYDPIRKTSPHDRFMGVIDLCLKYDIDYAPITKALATAFAYVESRDPNAVKIQKDIQKNGIRPTVSKYIGRPEDDVVVDRVVNNYKQLQQEATASVMTPGA</sequence>
<dbReference type="PANTHER" id="PTHR30524:SF0">
    <property type="entry name" value="ALTRONATE OXIDOREDUCTASE-RELATED"/>
    <property type="match status" value="1"/>
</dbReference>
<dbReference type="PANTHER" id="PTHR30524">
    <property type="entry name" value="MANNITOL-1-PHOSPHATE 5-DEHYDROGENASE"/>
    <property type="match status" value="1"/>
</dbReference>
<protein>
    <submittedName>
        <fullName evidence="6">Mannitol-1-phosphate 5-dehydrogenase</fullName>
    </submittedName>
</protein>
<dbReference type="GO" id="GO:0008926">
    <property type="term" value="F:mannitol-1-phosphate 5-dehydrogenase activity"/>
    <property type="evidence" value="ECO:0007669"/>
    <property type="project" value="UniProtKB-EC"/>
</dbReference>
<accession>A0A0C9QE45</accession>
<dbReference type="EMBL" id="BAYM01000390">
    <property type="protein sequence ID" value="GAN38052.1"/>
    <property type="molecule type" value="Genomic_DNA"/>
</dbReference>
<feature type="domain" description="Mannitol dehydrogenase N-terminal" evidence="4">
    <location>
        <begin position="3"/>
        <end position="168"/>
    </location>
</feature>
<reference evidence="7" key="1">
    <citation type="submission" date="2014-05" db="EMBL/GenBank/DDBJ databases">
        <title>Whole genome sequencing of Lactobacillus casei NRIC0644.</title>
        <authorList>
            <person name="Atarashi H."/>
            <person name="Yoshida Y."/>
            <person name="Fujimura S."/>
            <person name="Tanaka N."/>
            <person name="Shiwa Y."/>
            <person name="Yoshikawa H."/>
            <person name="Okada S."/>
            <person name="Nakagawa J."/>
        </authorList>
    </citation>
    <scope>NUCLEOTIDE SEQUENCE [LARGE SCALE GENOMIC DNA]</scope>
    <source>
        <strain evidence="7">NRIC0644</strain>
    </source>
</reference>
<dbReference type="Pfam" id="PF01232">
    <property type="entry name" value="Mannitol_dh"/>
    <property type="match status" value="1"/>
</dbReference>
<evidence type="ECO:0000256" key="3">
    <source>
        <dbReference type="ARBA" id="ARBA00048615"/>
    </source>
</evidence>
<dbReference type="RefSeq" id="WP_003577696.1">
    <property type="nucleotide sequence ID" value="NZ_BAYM01000390.1"/>
</dbReference>
<evidence type="ECO:0000259" key="4">
    <source>
        <dbReference type="Pfam" id="PF01232"/>
    </source>
</evidence>
<dbReference type="InterPro" id="IPR013131">
    <property type="entry name" value="Mannitol_DH_N"/>
</dbReference>
<dbReference type="Gene3D" id="1.10.1040.10">
    <property type="entry name" value="N-(1-d-carboxylethyl)-l-norvaline Dehydrogenase, domain 2"/>
    <property type="match status" value="1"/>
</dbReference>
<feature type="domain" description="Mannitol dehydrogenase C-terminal" evidence="5">
    <location>
        <begin position="205"/>
        <end position="350"/>
    </location>
</feature>
<evidence type="ECO:0000313" key="7">
    <source>
        <dbReference type="Proteomes" id="UP000032552"/>
    </source>
</evidence>
<dbReference type="GO" id="GO:0019592">
    <property type="term" value="P:mannitol catabolic process"/>
    <property type="evidence" value="ECO:0007669"/>
    <property type="project" value="TreeGrafter"/>
</dbReference>
<comment type="catalytic activity">
    <reaction evidence="3">
        <text>D-mannitol 1-phosphate + NAD(+) = beta-D-fructose 6-phosphate + NADH + H(+)</text>
        <dbReference type="Rhea" id="RHEA:19661"/>
        <dbReference type="ChEBI" id="CHEBI:15378"/>
        <dbReference type="ChEBI" id="CHEBI:57540"/>
        <dbReference type="ChEBI" id="CHEBI:57634"/>
        <dbReference type="ChEBI" id="CHEBI:57945"/>
        <dbReference type="ChEBI" id="CHEBI:61381"/>
        <dbReference type="EC" id="1.1.1.17"/>
    </reaction>
</comment>
<dbReference type="GO" id="GO:0005829">
    <property type="term" value="C:cytosol"/>
    <property type="evidence" value="ECO:0007669"/>
    <property type="project" value="TreeGrafter"/>
</dbReference>
<proteinExistence type="predicted"/>
<dbReference type="Proteomes" id="UP000032552">
    <property type="component" value="Unassembled WGS sequence"/>
</dbReference>
<dbReference type="Gene3D" id="3.40.50.720">
    <property type="entry name" value="NAD(P)-binding Rossmann-like Domain"/>
    <property type="match status" value="1"/>
</dbReference>
<evidence type="ECO:0000256" key="2">
    <source>
        <dbReference type="ARBA" id="ARBA00023027"/>
    </source>
</evidence>
<dbReference type="InterPro" id="IPR008927">
    <property type="entry name" value="6-PGluconate_DH-like_C_sf"/>
</dbReference>
<keyword evidence="1" id="KW-0560">Oxidoreductase</keyword>
<dbReference type="SUPFAM" id="SSF48179">
    <property type="entry name" value="6-phosphogluconate dehydrogenase C-terminal domain-like"/>
    <property type="match status" value="1"/>
</dbReference>